<dbReference type="RefSeq" id="WP_076533481.1">
    <property type="nucleotide sequence ID" value="NZ_BMEH01000008.1"/>
</dbReference>
<protein>
    <submittedName>
        <fullName evidence="1">Uncharacterized protein</fullName>
    </submittedName>
</protein>
<dbReference type="STRING" id="1086013.SAMN05421774_10827"/>
<gene>
    <name evidence="1" type="ORF">SAMN05421774_10827</name>
</gene>
<organism evidence="1 2">
    <name type="scientific">Gemmobacter megaterium</name>
    <dbReference type="NCBI Taxonomy" id="1086013"/>
    <lineage>
        <taxon>Bacteria</taxon>
        <taxon>Pseudomonadati</taxon>
        <taxon>Pseudomonadota</taxon>
        <taxon>Alphaproteobacteria</taxon>
        <taxon>Rhodobacterales</taxon>
        <taxon>Paracoccaceae</taxon>
        <taxon>Gemmobacter</taxon>
    </lineage>
</organism>
<dbReference type="OrthoDB" id="7866483at2"/>
<proteinExistence type="predicted"/>
<sequence length="80" mass="8741">MTCIIATTPGEFRRLPGFYRRWELAEVCASNRSYRIEDAGHHADGTPLLAIYADDGEDAIGMPAPDPAVRPPQAWAVADV</sequence>
<reference evidence="1 2" key="1">
    <citation type="submission" date="2017-01" db="EMBL/GenBank/DDBJ databases">
        <authorList>
            <person name="Mah S.A."/>
            <person name="Swanson W.J."/>
            <person name="Moy G.W."/>
            <person name="Vacquier V.D."/>
        </authorList>
    </citation>
    <scope>NUCLEOTIDE SEQUENCE [LARGE SCALE GENOMIC DNA]</scope>
    <source>
        <strain evidence="1 2">DSM 26375</strain>
    </source>
</reference>
<dbReference type="Proteomes" id="UP000186141">
    <property type="component" value="Unassembled WGS sequence"/>
</dbReference>
<keyword evidence="2" id="KW-1185">Reference proteome</keyword>
<evidence type="ECO:0000313" key="2">
    <source>
        <dbReference type="Proteomes" id="UP000186141"/>
    </source>
</evidence>
<evidence type="ECO:0000313" key="1">
    <source>
        <dbReference type="EMBL" id="SIT19724.1"/>
    </source>
</evidence>
<dbReference type="EMBL" id="FTOT01000008">
    <property type="protein sequence ID" value="SIT19724.1"/>
    <property type="molecule type" value="Genomic_DNA"/>
</dbReference>
<accession>A0A1N7QA97</accession>
<dbReference type="AlphaFoldDB" id="A0A1N7QA97"/>
<name>A0A1N7QA97_9RHOB</name>